<dbReference type="KEGG" id="acoa:RB602_00575"/>
<reference evidence="3 4" key="1">
    <citation type="submission" date="2023-10" db="EMBL/GenBank/DDBJ databases">
        <title>Complete genome sequence of a Sphingomonadaceae bacterium.</title>
        <authorList>
            <person name="Yan C."/>
        </authorList>
    </citation>
    <scope>NUCLEOTIDE SEQUENCE [LARGE SCALE GENOMIC DNA]</scope>
    <source>
        <strain evidence="3 4">SCSIO 66989</strain>
    </source>
</reference>
<feature type="signal peptide" evidence="1">
    <location>
        <begin position="1"/>
        <end position="22"/>
    </location>
</feature>
<gene>
    <name evidence="3" type="ORF">RB602_00575</name>
</gene>
<evidence type="ECO:0000259" key="2">
    <source>
        <dbReference type="Pfam" id="PF10988"/>
    </source>
</evidence>
<sequence length="253" mass="25760">MNPSFRFLGTLAFGALSTLALSACVISIDDDDVRSYASDDGYAPVIGETVTTAAFDRVSLEGPDKLVIVRGDTPSWMVSGENEDVRNLRIEVDGDTLRIRRIGNRYYRNGGYDPANIIVTAPVLSGFSVAGSGDATITEMIGESAAINIAGSGKVTVGKVNVSQLDVQIAGSGRAILSGGAGLMNLSVAGSGDLRGADLSVSRAAVSVAGSGDAEFTSDGEVDASVIGSGDVVVRGNAICNSDRSGSGTVRCG</sequence>
<dbReference type="PROSITE" id="PS51257">
    <property type="entry name" value="PROKAR_LIPOPROTEIN"/>
    <property type="match status" value="1"/>
</dbReference>
<feature type="chain" id="PRO_5041696233" evidence="1">
    <location>
        <begin position="23"/>
        <end position="253"/>
    </location>
</feature>
<feature type="domain" description="Putative auto-transporter adhesin head GIN" evidence="2">
    <location>
        <begin position="54"/>
        <end position="238"/>
    </location>
</feature>
<evidence type="ECO:0000313" key="4">
    <source>
        <dbReference type="Proteomes" id="UP001302429"/>
    </source>
</evidence>
<dbReference type="AlphaFoldDB" id="A0AA97F8J0"/>
<dbReference type="Pfam" id="PF10988">
    <property type="entry name" value="DUF2807"/>
    <property type="match status" value="1"/>
</dbReference>
<accession>A0AA97F8J0</accession>
<keyword evidence="4" id="KW-1185">Reference proteome</keyword>
<protein>
    <submittedName>
        <fullName evidence="3">Head GIN domain-containing protein</fullName>
    </submittedName>
</protein>
<organism evidence="3 4">
    <name type="scientific">Alterisphingorhabdus coralli</name>
    <dbReference type="NCBI Taxonomy" id="3071408"/>
    <lineage>
        <taxon>Bacteria</taxon>
        <taxon>Pseudomonadati</taxon>
        <taxon>Pseudomonadota</taxon>
        <taxon>Alphaproteobacteria</taxon>
        <taxon>Sphingomonadales</taxon>
        <taxon>Sphingomonadaceae</taxon>
        <taxon>Alterisphingorhabdus (ex Yan et al. 2024)</taxon>
    </lineage>
</organism>
<dbReference type="EMBL" id="CP136594">
    <property type="protein sequence ID" value="WOE75247.1"/>
    <property type="molecule type" value="Genomic_DNA"/>
</dbReference>
<dbReference type="InterPro" id="IPR021255">
    <property type="entry name" value="DUF2807"/>
</dbReference>
<dbReference type="Proteomes" id="UP001302429">
    <property type="component" value="Chromosome"/>
</dbReference>
<proteinExistence type="predicted"/>
<dbReference type="Gene3D" id="2.160.20.120">
    <property type="match status" value="1"/>
</dbReference>
<keyword evidence="1" id="KW-0732">Signal</keyword>
<evidence type="ECO:0000313" key="3">
    <source>
        <dbReference type="EMBL" id="WOE75247.1"/>
    </source>
</evidence>
<evidence type="ECO:0000256" key="1">
    <source>
        <dbReference type="SAM" id="SignalP"/>
    </source>
</evidence>
<dbReference type="RefSeq" id="WP_317081987.1">
    <property type="nucleotide sequence ID" value="NZ_CP136594.1"/>
</dbReference>
<name>A0AA97F8J0_9SPHN</name>